<keyword evidence="3" id="KW-1185">Reference proteome</keyword>
<feature type="coiled-coil region" evidence="1">
    <location>
        <begin position="173"/>
        <end position="266"/>
    </location>
</feature>
<dbReference type="AlphaFoldDB" id="A0A914EC34"/>
<evidence type="ECO:0000313" key="4">
    <source>
        <dbReference type="WBParaSite" id="ACRNAN_scaffold6978.g19499.t1"/>
    </source>
</evidence>
<name>A0A914EC34_9BILA</name>
<proteinExistence type="predicted"/>
<accession>A0A914EC34</accession>
<feature type="region of interest" description="Disordered" evidence="2">
    <location>
        <begin position="404"/>
        <end position="497"/>
    </location>
</feature>
<reference evidence="4" key="1">
    <citation type="submission" date="2022-11" db="UniProtKB">
        <authorList>
            <consortium name="WormBaseParasite"/>
        </authorList>
    </citation>
    <scope>IDENTIFICATION</scope>
</reference>
<dbReference type="WBParaSite" id="ACRNAN_scaffold6978.g19499.t1">
    <property type="protein sequence ID" value="ACRNAN_scaffold6978.g19499.t1"/>
    <property type="gene ID" value="ACRNAN_scaffold6978.g19499"/>
</dbReference>
<evidence type="ECO:0000313" key="3">
    <source>
        <dbReference type="Proteomes" id="UP000887540"/>
    </source>
</evidence>
<feature type="compositionally biased region" description="Basic residues" evidence="2">
    <location>
        <begin position="414"/>
        <end position="426"/>
    </location>
</feature>
<evidence type="ECO:0000256" key="1">
    <source>
        <dbReference type="SAM" id="Coils"/>
    </source>
</evidence>
<protein>
    <submittedName>
        <fullName evidence="4">Uncharacterized protein</fullName>
    </submittedName>
</protein>
<organism evidence="3 4">
    <name type="scientific">Acrobeloides nanus</name>
    <dbReference type="NCBI Taxonomy" id="290746"/>
    <lineage>
        <taxon>Eukaryota</taxon>
        <taxon>Metazoa</taxon>
        <taxon>Ecdysozoa</taxon>
        <taxon>Nematoda</taxon>
        <taxon>Chromadorea</taxon>
        <taxon>Rhabditida</taxon>
        <taxon>Tylenchina</taxon>
        <taxon>Cephalobomorpha</taxon>
        <taxon>Cephaloboidea</taxon>
        <taxon>Cephalobidae</taxon>
        <taxon>Acrobeloides</taxon>
    </lineage>
</organism>
<dbReference type="Proteomes" id="UP000887540">
    <property type="component" value="Unplaced"/>
</dbReference>
<sequence length="531" mass="61420">MNEGLANRKSLRISRRPSRLSIPVLIQPVRNVENENPLEPAIHETMAQLVDMVVNQELQKKRAERRKFCREVIRYDPITPKVTRSGRKFANRTSVLFKKRQRLIRKSIRNQQSIQSTATAENVPEQTALEEKVPRFEPREVENQNLAQENAELVEEAPVQLNGSPVVLVVQIRLSLEAQIEKENAKILEIEAERLKLAEYSATQKLVEEVAEVENTEEMKEEKQNMIAVRRPRRNSMYPKMSINAVLEQEQLLAQVERENRKNRKRKSLAPNQIPIEVNQIIQAQDEPSTSKAPGAEINIVSREDEILEAPEPHQSNDGIIETIEDIPMENKGENLENIENPVEEGNKPAEVLILANEMNQRRGRRRNSIYPRELLKTASIENLNEMVAENENDDQPEPEMLIELKNVNSDRKGKNKKNKKKRKEKRGSGEDQAENSENTPEAFVTDRKKNRKKRVIPEEDYHPSLKLPAPASILKKEQLDTPKKRKNAVHWADDNNDAPLHAERRISDVPDEYRFRKSTYRSSNFYPDPY</sequence>
<evidence type="ECO:0000256" key="2">
    <source>
        <dbReference type="SAM" id="MobiDB-lite"/>
    </source>
</evidence>
<keyword evidence="1" id="KW-0175">Coiled coil</keyword>